<sequence>MAPPKRGRFAGSSSTRRSSSEEESCVGIGGEKFSSPEAQLEFTRLLSKAVAKERGFLPQPTDGHLFNMITKRGWESFCEAPEPVPLSIVREFYAMLKPTRTTRADLDLEYILGEMCVPGTTWKYRAGTTEPITFSASAMNRYARAWNLFLCANIFPSSRSHEVTVEMAIVLWGILNEEYIDLGELLHRSIVKFLKGGTTGAIPHGSIVTKLCAAVGVRWSEEEQVQLPSAPIDHSAISRMEDWDGGALGYYGLGYTDLDAEGAAVPPRDPAARRERASRIQREVDRSGLGDVQYRRLTRRIDAMHDSHSRFAQDLTQALSTAFRATGVDID</sequence>
<organism evidence="3 4">
    <name type="scientific">Heracleum sosnowskyi</name>
    <dbReference type="NCBI Taxonomy" id="360622"/>
    <lineage>
        <taxon>Eukaryota</taxon>
        <taxon>Viridiplantae</taxon>
        <taxon>Streptophyta</taxon>
        <taxon>Embryophyta</taxon>
        <taxon>Tracheophyta</taxon>
        <taxon>Spermatophyta</taxon>
        <taxon>Magnoliopsida</taxon>
        <taxon>eudicotyledons</taxon>
        <taxon>Gunneridae</taxon>
        <taxon>Pentapetalae</taxon>
        <taxon>asterids</taxon>
        <taxon>campanulids</taxon>
        <taxon>Apiales</taxon>
        <taxon>Apiaceae</taxon>
        <taxon>Apioideae</taxon>
        <taxon>apioid superclade</taxon>
        <taxon>Tordylieae</taxon>
        <taxon>Tordyliinae</taxon>
        <taxon>Heracleum</taxon>
    </lineage>
</organism>
<evidence type="ECO:0000256" key="1">
    <source>
        <dbReference type="SAM" id="MobiDB-lite"/>
    </source>
</evidence>
<reference evidence="3" key="2">
    <citation type="submission" date="2023-05" db="EMBL/GenBank/DDBJ databases">
        <authorList>
            <person name="Schelkunov M.I."/>
        </authorList>
    </citation>
    <scope>NUCLEOTIDE SEQUENCE</scope>
    <source>
        <strain evidence="3">Hsosn_3</strain>
        <tissue evidence="3">Leaf</tissue>
    </source>
</reference>
<dbReference type="InterPro" id="IPR046796">
    <property type="entry name" value="Transposase_32_dom"/>
</dbReference>
<evidence type="ECO:0000313" key="4">
    <source>
        <dbReference type="Proteomes" id="UP001237642"/>
    </source>
</evidence>
<dbReference type="Pfam" id="PF20167">
    <property type="entry name" value="Transposase_32"/>
    <property type="match status" value="1"/>
</dbReference>
<gene>
    <name evidence="3" type="ORF">POM88_010431</name>
</gene>
<reference evidence="3" key="1">
    <citation type="submission" date="2023-02" db="EMBL/GenBank/DDBJ databases">
        <title>Genome of toxic invasive species Heracleum sosnowskyi carries increased number of genes despite the absence of recent whole-genome duplications.</title>
        <authorList>
            <person name="Schelkunov M."/>
            <person name="Shtratnikova V."/>
            <person name="Makarenko M."/>
            <person name="Klepikova A."/>
            <person name="Omelchenko D."/>
            <person name="Novikova G."/>
            <person name="Obukhova E."/>
            <person name="Bogdanov V."/>
            <person name="Penin A."/>
            <person name="Logacheva M."/>
        </authorList>
    </citation>
    <scope>NUCLEOTIDE SEQUENCE</scope>
    <source>
        <strain evidence="3">Hsosn_3</strain>
        <tissue evidence="3">Leaf</tissue>
    </source>
</reference>
<evidence type="ECO:0000313" key="3">
    <source>
        <dbReference type="EMBL" id="KAK1391375.1"/>
    </source>
</evidence>
<accession>A0AAD8IWG8</accession>
<comment type="caution">
    <text evidence="3">The sequence shown here is derived from an EMBL/GenBank/DDBJ whole genome shotgun (WGS) entry which is preliminary data.</text>
</comment>
<name>A0AAD8IWG8_9APIA</name>
<dbReference type="AlphaFoldDB" id="A0AAD8IWG8"/>
<feature type="region of interest" description="Disordered" evidence="1">
    <location>
        <begin position="1"/>
        <end position="32"/>
    </location>
</feature>
<feature type="domain" description="Putative plant transposon protein" evidence="2">
    <location>
        <begin position="107"/>
        <end position="217"/>
    </location>
</feature>
<keyword evidence="4" id="KW-1185">Reference proteome</keyword>
<feature type="compositionally biased region" description="Basic and acidic residues" evidence="1">
    <location>
        <begin position="270"/>
        <end position="282"/>
    </location>
</feature>
<dbReference type="EMBL" id="JAUIZM010000003">
    <property type="protein sequence ID" value="KAK1391375.1"/>
    <property type="molecule type" value="Genomic_DNA"/>
</dbReference>
<evidence type="ECO:0000259" key="2">
    <source>
        <dbReference type="Pfam" id="PF20167"/>
    </source>
</evidence>
<proteinExistence type="predicted"/>
<feature type="region of interest" description="Disordered" evidence="1">
    <location>
        <begin position="262"/>
        <end position="282"/>
    </location>
</feature>
<dbReference type="Proteomes" id="UP001237642">
    <property type="component" value="Unassembled WGS sequence"/>
</dbReference>
<protein>
    <recommendedName>
        <fullName evidence="2">Putative plant transposon protein domain-containing protein</fullName>
    </recommendedName>
</protein>